<dbReference type="AlphaFoldDB" id="A0A177N2W8"/>
<evidence type="ECO:0008006" key="3">
    <source>
        <dbReference type="Google" id="ProtNLM"/>
    </source>
</evidence>
<gene>
    <name evidence="1" type="ORF">A1507_02155</name>
</gene>
<dbReference type="InterPro" id="IPR007423">
    <property type="entry name" value="Sel_put"/>
</dbReference>
<evidence type="ECO:0000313" key="2">
    <source>
        <dbReference type="Proteomes" id="UP000077857"/>
    </source>
</evidence>
<name>A0A177N2W8_9GAMM</name>
<protein>
    <recommendedName>
        <fullName evidence="3">YbdD/YjiX family protein</fullName>
    </recommendedName>
</protein>
<sequence length="61" mass="7308">MKFDPQAWLQLWRNLNGDAAYQRYLRHWQAEHAGQQAEPLSRKAFFAAETRRKWSGVKRCC</sequence>
<accession>A0A177N2W8</accession>
<dbReference type="RefSeq" id="WP_197488536.1">
    <property type="nucleotide sequence ID" value="NZ_LUUJ01000110.1"/>
</dbReference>
<comment type="caution">
    <text evidence="1">The sequence shown here is derived from an EMBL/GenBank/DDBJ whole genome shotgun (WGS) entry which is preliminary data.</text>
</comment>
<evidence type="ECO:0000313" key="1">
    <source>
        <dbReference type="EMBL" id="OAI12316.1"/>
    </source>
</evidence>
<dbReference type="Pfam" id="PF04328">
    <property type="entry name" value="Sel_put"/>
    <property type="match status" value="1"/>
</dbReference>
<dbReference type="EMBL" id="LUUJ01000110">
    <property type="protein sequence ID" value="OAI12316.1"/>
    <property type="molecule type" value="Genomic_DNA"/>
</dbReference>
<dbReference type="Proteomes" id="UP000077857">
    <property type="component" value="Unassembled WGS sequence"/>
</dbReference>
<reference evidence="1 2" key="1">
    <citation type="submission" date="2016-03" db="EMBL/GenBank/DDBJ databases">
        <authorList>
            <person name="Ploux O."/>
        </authorList>
    </citation>
    <scope>NUCLEOTIDE SEQUENCE [LARGE SCALE GENOMIC DNA]</scope>
    <source>
        <strain evidence="1 2">R-45378</strain>
    </source>
</reference>
<proteinExistence type="predicted"/>
<organism evidence="1 2">
    <name type="scientific">Methylomonas koyamae</name>
    <dbReference type="NCBI Taxonomy" id="702114"/>
    <lineage>
        <taxon>Bacteria</taxon>
        <taxon>Pseudomonadati</taxon>
        <taxon>Pseudomonadota</taxon>
        <taxon>Gammaproteobacteria</taxon>
        <taxon>Methylococcales</taxon>
        <taxon>Methylococcaceae</taxon>
        <taxon>Methylomonas</taxon>
    </lineage>
</organism>